<accession>A0ABP9PHK8</accession>
<proteinExistence type="predicted"/>
<dbReference type="Gene3D" id="3.20.20.20">
    <property type="entry name" value="Dihydropteroate synthase-like"/>
    <property type="match status" value="1"/>
</dbReference>
<comment type="caution">
    <text evidence="2">The sequence shown here is derived from an EMBL/GenBank/DDBJ whole genome shotgun (WGS) entry which is preliminary data.</text>
</comment>
<dbReference type="InterPro" id="IPR000489">
    <property type="entry name" value="Pterin-binding_dom"/>
</dbReference>
<feature type="domain" description="Pterin-binding" evidence="1">
    <location>
        <begin position="41"/>
        <end position="295"/>
    </location>
</feature>
<dbReference type="Pfam" id="PF00809">
    <property type="entry name" value="Pterin_bind"/>
    <property type="match status" value="1"/>
</dbReference>
<dbReference type="PROSITE" id="PS50972">
    <property type="entry name" value="PTERIN_BINDING"/>
    <property type="match status" value="1"/>
</dbReference>
<protein>
    <submittedName>
        <fullName evidence="2">Dihydropteroate synthase</fullName>
    </submittedName>
</protein>
<evidence type="ECO:0000259" key="1">
    <source>
        <dbReference type="PROSITE" id="PS50972"/>
    </source>
</evidence>
<dbReference type="EMBL" id="BAABKG010000002">
    <property type="protein sequence ID" value="GAA5146643.1"/>
    <property type="molecule type" value="Genomic_DNA"/>
</dbReference>
<keyword evidence="3" id="KW-1185">Reference proteome</keyword>
<dbReference type="PANTHER" id="PTHR20941:SF1">
    <property type="entry name" value="FOLIC ACID SYNTHESIS PROTEIN FOL1"/>
    <property type="match status" value="1"/>
</dbReference>
<evidence type="ECO:0000313" key="2">
    <source>
        <dbReference type="EMBL" id="GAA5146643.1"/>
    </source>
</evidence>
<dbReference type="PANTHER" id="PTHR20941">
    <property type="entry name" value="FOLATE SYNTHESIS PROTEINS"/>
    <property type="match status" value="1"/>
</dbReference>
<gene>
    <name evidence="2" type="primary">folP_1</name>
    <name evidence="2" type="ORF">GCM10023340_17820</name>
</gene>
<evidence type="ECO:0000313" key="3">
    <source>
        <dbReference type="Proteomes" id="UP001500221"/>
    </source>
</evidence>
<reference evidence="3" key="1">
    <citation type="journal article" date="2019" name="Int. J. Syst. Evol. Microbiol.">
        <title>The Global Catalogue of Microorganisms (GCM) 10K type strain sequencing project: providing services to taxonomists for standard genome sequencing and annotation.</title>
        <authorList>
            <consortium name="The Broad Institute Genomics Platform"/>
            <consortium name="The Broad Institute Genome Sequencing Center for Infectious Disease"/>
            <person name="Wu L."/>
            <person name="Ma J."/>
        </authorList>
    </citation>
    <scope>NUCLEOTIDE SEQUENCE [LARGE SCALE GENOMIC DNA]</scope>
    <source>
        <strain evidence="3">JCM 18459</strain>
    </source>
</reference>
<dbReference type="SUPFAM" id="SSF51717">
    <property type="entry name" value="Dihydropteroate synthetase-like"/>
    <property type="match status" value="1"/>
</dbReference>
<dbReference type="Proteomes" id="UP001500221">
    <property type="component" value="Unassembled WGS sequence"/>
</dbReference>
<dbReference type="InterPro" id="IPR011005">
    <property type="entry name" value="Dihydropteroate_synth-like_sf"/>
</dbReference>
<sequence length="301" mass="31612">MIDLAGLARLAAEHPDDLATLERPLAPLCLGGRDIDTDAEPVVMGVVNLSRDSSYRESVCVSVDSAVRRGRVLAAQGAHVVDVGAESSNATSARVAAQEQARSLEPVVRELAATGVVCSVEGYDVEVVRAGLDAGASVVNLTGAGDDAAIFDLAAERGATVVLCHVHGRHARDLDGDGRRSPDADPVPAMVEAFARRLDDARSRGVSSLAIDPGLGLGFALDDQLARARHQTAVLLQTFRLRTLGVPVCHSLPHSFELFEDQFRGAEAFFTVLARLGGTGVYRTHEVPQIVAVLGALAALD</sequence>
<name>A0ABP9PHK8_9ACTN</name>
<dbReference type="InterPro" id="IPR045031">
    <property type="entry name" value="DHP_synth-like"/>
</dbReference>
<dbReference type="RefSeq" id="WP_345457163.1">
    <property type="nucleotide sequence ID" value="NZ_BAABKG010000002.1"/>
</dbReference>
<organism evidence="2 3">
    <name type="scientific">Nocardioides marinquilinus</name>
    <dbReference type="NCBI Taxonomy" id="1210400"/>
    <lineage>
        <taxon>Bacteria</taxon>
        <taxon>Bacillati</taxon>
        <taxon>Actinomycetota</taxon>
        <taxon>Actinomycetes</taxon>
        <taxon>Propionibacteriales</taxon>
        <taxon>Nocardioidaceae</taxon>
        <taxon>Nocardioides</taxon>
    </lineage>
</organism>